<dbReference type="SUPFAM" id="SSF53623">
    <property type="entry name" value="MurD-like peptide ligases, catalytic domain"/>
    <property type="match status" value="1"/>
</dbReference>
<dbReference type="InterPro" id="IPR036615">
    <property type="entry name" value="Mur_ligase_C_dom_sf"/>
</dbReference>
<dbReference type="EC" id="6.3.2.17" evidence="6"/>
<dbReference type="KEGG" id="nti:DNFV4_00264"/>
<evidence type="ECO:0000256" key="12">
    <source>
        <dbReference type="ARBA" id="ARBA00022842"/>
    </source>
</evidence>
<proteinExistence type="inferred from homology"/>
<keyword evidence="9" id="KW-0479">Metal-binding</keyword>
<evidence type="ECO:0000256" key="7">
    <source>
        <dbReference type="ARBA" id="ARBA00019357"/>
    </source>
</evidence>
<dbReference type="GO" id="GO:0005737">
    <property type="term" value="C:cytoplasm"/>
    <property type="evidence" value="ECO:0007669"/>
    <property type="project" value="TreeGrafter"/>
</dbReference>
<accession>A0AA86MVM6</accession>
<dbReference type="PANTHER" id="PTHR11136:SF0">
    <property type="entry name" value="DIHYDROFOLATE SYNTHETASE-RELATED"/>
    <property type="match status" value="1"/>
</dbReference>
<dbReference type="PROSITE" id="PS01012">
    <property type="entry name" value="FOLYLPOLYGLU_SYNT_2"/>
    <property type="match status" value="1"/>
</dbReference>
<name>A0AA86MVM6_9BACT</name>
<evidence type="ECO:0000256" key="4">
    <source>
        <dbReference type="ARBA" id="ARBA00008276"/>
    </source>
</evidence>
<evidence type="ECO:0000256" key="15">
    <source>
        <dbReference type="ARBA" id="ARBA00030592"/>
    </source>
</evidence>
<comment type="catalytic activity">
    <reaction evidence="20">
        <text>7,8-dihydropteroate + L-glutamate + ATP = 7,8-dihydrofolate + ADP + phosphate + H(+)</text>
        <dbReference type="Rhea" id="RHEA:23584"/>
        <dbReference type="ChEBI" id="CHEBI:15378"/>
        <dbReference type="ChEBI" id="CHEBI:17839"/>
        <dbReference type="ChEBI" id="CHEBI:29985"/>
        <dbReference type="ChEBI" id="CHEBI:30616"/>
        <dbReference type="ChEBI" id="CHEBI:43474"/>
        <dbReference type="ChEBI" id="CHEBI:57451"/>
        <dbReference type="ChEBI" id="CHEBI:456216"/>
        <dbReference type="EC" id="6.3.2.12"/>
    </reaction>
</comment>
<evidence type="ECO:0000256" key="10">
    <source>
        <dbReference type="ARBA" id="ARBA00022741"/>
    </source>
</evidence>
<evidence type="ECO:0000256" key="1">
    <source>
        <dbReference type="ARBA" id="ARBA00002714"/>
    </source>
</evidence>
<organism evidence="24 25">
    <name type="scientific">Nitrospira tepida</name>
    <dbReference type="NCBI Taxonomy" id="2973512"/>
    <lineage>
        <taxon>Bacteria</taxon>
        <taxon>Pseudomonadati</taxon>
        <taxon>Nitrospirota</taxon>
        <taxon>Nitrospiria</taxon>
        <taxon>Nitrospirales</taxon>
        <taxon>Nitrospiraceae</taxon>
        <taxon>Nitrospira</taxon>
    </lineage>
</organism>
<evidence type="ECO:0000256" key="19">
    <source>
        <dbReference type="ARBA" id="ARBA00049035"/>
    </source>
</evidence>
<dbReference type="PIRSF" id="PIRSF001563">
    <property type="entry name" value="Folylpolyglu_synth"/>
    <property type="match status" value="1"/>
</dbReference>
<dbReference type="EC" id="6.3.2.12" evidence="5"/>
<evidence type="ECO:0000256" key="9">
    <source>
        <dbReference type="ARBA" id="ARBA00022723"/>
    </source>
</evidence>
<keyword evidence="8 21" id="KW-0436">Ligase</keyword>
<dbReference type="GO" id="GO:0005524">
    <property type="term" value="F:ATP binding"/>
    <property type="evidence" value="ECO:0007669"/>
    <property type="project" value="UniProtKB-KW"/>
</dbReference>
<dbReference type="InterPro" id="IPR004101">
    <property type="entry name" value="Mur_ligase_C"/>
</dbReference>
<evidence type="ECO:0000259" key="22">
    <source>
        <dbReference type="Pfam" id="PF02875"/>
    </source>
</evidence>
<evidence type="ECO:0000313" key="24">
    <source>
        <dbReference type="EMBL" id="CAI4029845.1"/>
    </source>
</evidence>
<keyword evidence="10 21" id="KW-0547">Nucleotide-binding</keyword>
<dbReference type="Pfam" id="PF08245">
    <property type="entry name" value="Mur_ligase_M"/>
    <property type="match status" value="1"/>
</dbReference>
<evidence type="ECO:0000256" key="13">
    <source>
        <dbReference type="ARBA" id="ARBA00022909"/>
    </source>
</evidence>
<comment type="catalytic activity">
    <reaction evidence="19">
        <text>(6R)-5,10-methylenetetrahydrofolyl-(gamma-L-Glu)(n) + L-glutamate + ATP = (6R)-5,10-methylenetetrahydrofolyl-(gamma-L-Glu)(n+1) + ADP + phosphate + H(+)</text>
        <dbReference type="Rhea" id="RHEA:51912"/>
        <dbReference type="Rhea" id="RHEA-COMP:13257"/>
        <dbReference type="Rhea" id="RHEA-COMP:13258"/>
        <dbReference type="ChEBI" id="CHEBI:15378"/>
        <dbReference type="ChEBI" id="CHEBI:29985"/>
        <dbReference type="ChEBI" id="CHEBI:30616"/>
        <dbReference type="ChEBI" id="CHEBI:43474"/>
        <dbReference type="ChEBI" id="CHEBI:136572"/>
        <dbReference type="ChEBI" id="CHEBI:456216"/>
        <dbReference type="EC" id="6.3.2.17"/>
    </reaction>
</comment>
<comment type="function">
    <text evidence="1">Functions in two distinct reactions of the de novo folate biosynthetic pathway. Catalyzes the addition of a glutamate residue to dihydropteroate (7,8-dihydropteroate or H2Pte) to form dihydrofolate (7,8-dihydrofolate monoglutamate or H2Pte-Glu). Also catalyzes successive additions of L-glutamate to tetrahydrofolate or 10-formyltetrahydrofolate or 5,10-methylenetetrahydrofolate, leading to folylpolyglutamate derivatives.</text>
</comment>
<evidence type="ECO:0000313" key="25">
    <source>
        <dbReference type="Proteomes" id="UP001179121"/>
    </source>
</evidence>
<comment type="similarity">
    <text evidence="4 21">Belongs to the folylpolyglutamate synthase family.</text>
</comment>
<keyword evidence="25" id="KW-1185">Reference proteome</keyword>
<dbReference type="InterPro" id="IPR018109">
    <property type="entry name" value="Folylpolyglutamate_synth_CS"/>
</dbReference>
<evidence type="ECO:0000256" key="11">
    <source>
        <dbReference type="ARBA" id="ARBA00022840"/>
    </source>
</evidence>
<evidence type="ECO:0000256" key="3">
    <source>
        <dbReference type="ARBA" id="ARBA00005150"/>
    </source>
</evidence>
<protein>
    <recommendedName>
        <fullName evidence="7">Dihydrofolate synthase/folylpolyglutamate synthase</fullName>
        <ecNumber evidence="5">6.3.2.12</ecNumber>
        <ecNumber evidence="6">6.3.2.17</ecNumber>
    </recommendedName>
    <alternativeName>
        <fullName evidence="16">Folylpoly-gamma-glutamate synthetase-dihydrofolate synthetase</fullName>
    </alternativeName>
    <alternativeName>
        <fullName evidence="14">Folylpolyglutamate synthetase</fullName>
    </alternativeName>
    <alternativeName>
        <fullName evidence="15">Tetrahydrofolylpolyglutamate synthase</fullName>
    </alternativeName>
</protein>
<dbReference type="GO" id="GO:0004326">
    <property type="term" value="F:tetrahydrofolylpolyglutamate synthase activity"/>
    <property type="evidence" value="ECO:0007669"/>
    <property type="project" value="UniProtKB-EC"/>
</dbReference>
<keyword evidence="12" id="KW-0460">Magnesium</keyword>
<evidence type="ECO:0000256" key="6">
    <source>
        <dbReference type="ARBA" id="ARBA00013025"/>
    </source>
</evidence>
<dbReference type="Pfam" id="PF02875">
    <property type="entry name" value="Mur_ligase_C"/>
    <property type="match status" value="1"/>
</dbReference>
<evidence type="ECO:0000256" key="16">
    <source>
        <dbReference type="ARBA" id="ARBA00032510"/>
    </source>
</evidence>
<evidence type="ECO:0000256" key="18">
    <source>
        <dbReference type="ARBA" id="ARBA00047808"/>
    </source>
</evidence>
<comment type="pathway">
    <text evidence="3">Cofactor biosynthesis; tetrahydrofolylpolyglutamate biosynthesis.</text>
</comment>
<reference evidence="24" key="1">
    <citation type="submission" date="2022-10" db="EMBL/GenBank/DDBJ databases">
        <authorList>
            <person name="Koch H."/>
        </authorList>
    </citation>
    <scope>NUCLEOTIDE SEQUENCE</scope>
    <source>
        <strain evidence="24">DNF</strain>
    </source>
</reference>
<sequence length="465" mass="50098">MLTLEPRKQRPYWAIPFSSYQQVTDFLREIETARILKGQPSDGTVSLGTLARCLHELGRPDLRYRTIHVTGTNGKTTVCRMIAALLQATGMRVGVYTSPHVTHFRERMAVNGCPISEEELVDACNHVKAYMDWKGVQLGSFEFLTAAAFFAFHAAQVEYAVVEVGIGGGQDATNVIAPEVSVVTNVDYDHMDLLGETLEQIAGEKAGVIKPMTPVVCGPMADGPRRIIGSRAVELQAPVLLIGQHYEATGFARNGFGGTCSLRVGQKVWDRIALNSPADFMATNAALALAVYQVLHRRGLVRDITDSELGTLFKDMDLGACCEVFHSAPAVLVNGAQNTPAAAALTSVLRHAFEGRRMVFVLSLGSKKEYAKMIKLLAGAGAERAVFTRWPYEGSVEPEVLASLWRANTHAAAEIVEDPAAAFDRAVEAAGSFGVVVVTGSVQIAGLGRTLAEQSPRGTAKLSLR</sequence>
<dbReference type="Gene3D" id="3.90.190.20">
    <property type="entry name" value="Mur ligase, C-terminal domain"/>
    <property type="match status" value="1"/>
</dbReference>
<dbReference type="InterPro" id="IPR036565">
    <property type="entry name" value="Mur-like_cat_sf"/>
</dbReference>
<evidence type="ECO:0000256" key="2">
    <source>
        <dbReference type="ARBA" id="ARBA00004799"/>
    </source>
</evidence>
<dbReference type="Gene3D" id="3.40.1190.10">
    <property type="entry name" value="Mur-like, catalytic domain"/>
    <property type="match status" value="1"/>
</dbReference>
<evidence type="ECO:0000256" key="17">
    <source>
        <dbReference type="ARBA" id="ARBA00047493"/>
    </source>
</evidence>
<evidence type="ECO:0000256" key="14">
    <source>
        <dbReference type="ARBA" id="ARBA00030048"/>
    </source>
</evidence>
<dbReference type="GO" id="GO:0008841">
    <property type="term" value="F:dihydrofolate synthase activity"/>
    <property type="evidence" value="ECO:0007669"/>
    <property type="project" value="UniProtKB-EC"/>
</dbReference>
<dbReference type="EMBL" id="OX365700">
    <property type="protein sequence ID" value="CAI4029845.1"/>
    <property type="molecule type" value="Genomic_DNA"/>
</dbReference>
<dbReference type="InterPro" id="IPR013221">
    <property type="entry name" value="Mur_ligase_cen"/>
</dbReference>
<feature type="domain" description="Mur ligase central" evidence="23">
    <location>
        <begin position="69"/>
        <end position="291"/>
    </location>
</feature>
<gene>
    <name evidence="24" type="ORF">DNFV4_00264</name>
</gene>
<dbReference type="InterPro" id="IPR001645">
    <property type="entry name" value="Folylpolyglutamate_synth"/>
</dbReference>
<dbReference type="GO" id="GO:0046656">
    <property type="term" value="P:folic acid biosynthetic process"/>
    <property type="evidence" value="ECO:0007669"/>
    <property type="project" value="UniProtKB-KW"/>
</dbReference>
<dbReference type="AlphaFoldDB" id="A0AA86MVM6"/>
<feature type="domain" description="Mur ligase C-terminal" evidence="22">
    <location>
        <begin position="324"/>
        <end position="441"/>
    </location>
</feature>
<dbReference type="SUPFAM" id="SSF53244">
    <property type="entry name" value="MurD-like peptide ligases, peptide-binding domain"/>
    <property type="match status" value="1"/>
</dbReference>
<keyword evidence="11 21" id="KW-0067">ATP-binding</keyword>
<dbReference type="NCBIfam" id="TIGR01499">
    <property type="entry name" value="folC"/>
    <property type="match status" value="1"/>
</dbReference>
<comment type="catalytic activity">
    <reaction evidence="18">
        <text>10-formyltetrahydrofolyl-(gamma-L-Glu)(n) + L-glutamate + ATP = 10-formyltetrahydrofolyl-(gamma-L-Glu)(n+1) + ADP + phosphate + H(+)</text>
        <dbReference type="Rhea" id="RHEA:51904"/>
        <dbReference type="Rhea" id="RHEA-COMP:13088"/>
        <dbReference type="Rhea" id="RHEA-COMP:14300"/>
        <dbReference type="ChEBI" id="CHEBI:15378"/>
        <dbReference type="ChEBI" id="CHEBI:29985"/>
        <dbReference type="ChEBI" id="CHEBI:30616"/>
        <dbReference type="ChEBI" id="CHEBI:43474"/>
        <dbReference type="ChEBI" id="CHEBI:134413"/>
        <dbReference type="ChEBI" id="CHEBI:456216"/>
        <dbReference type="EC" id="6.3.2.17"/>
    </reaction>
</comment>
<evidence type="ECO:0000256" key="20">
    <source>
        <dbReference type="ARBA" id="ARBA00049161"/>
    </source>
</evidence>
<evidence type="ECO:0000256" key="8">
    <source>
        <dbReference type="ARBA" id="ARBA00022598"/>
    </source>
</evidence>
<comment type="catalytic activity">
    <reaction evidence="17">
        <text>(6S)-5,6,7,8-tetrahydrofolyl-(gamma-L-Glu)(n) + L-glutamate + ATP = (6S)-5,6,7,8-tetrahydrofolyl-(gamma-L-Glu)(n+1) + ADP + phosphate + H(+)</text>
        <dbReference type="Rhea" id="RHEA:10580"/>
        <dbReference type="Rhea" id="RHEA-COMP:14738"/>
        <dbReference type="Rhea" id="RHEA-COMP:14740"/>
        <dbReference type="ChEBI" id="CHEBI:15378"/>
        <dbReference type="ChEBI" id="CHEBI:29985"/>
        <dbReference type="ChEBI" id="CHEBI:30616"/>
        <dbReference type="ChEBI" id="CHEBI:43474"/>
        <dbReference type="ChEBI" id="CHEBI:141005"/>
        <dbReference type="ChEBI" id="CHEBI:456216"/>
        <dbReference type="EC" id="6.3.2.17"/>
    </reaction>
</comment>
<dbReference type="RefSeq" id="WP_289266869.1">
    <property type="nucleotide sequence ID" value="NZ_OX365700.1"/>
</dbReference>
<evidence type="ECO:0000259" key="23">
    <source>
        <dbReference type="Pfam" id="PF08245"/>
    </source>
</evidence>
<dbReference type="PANTHER" id="PTHR11136">
    <property type="entry name" value="FOLYLPOLYGLUTAMATE SYNTHASE-RELATED"/>
    <property type="match status" value="1"/>
</dbReference>
<evidence type="ECO:0000256" key="5">
    <source>
        <dbReference type="ARBA" id="ARBA00013023"/>
    </source>
</evidence>
<evidence type="ECO:0000256" key="21">
    <source>
        <dbReference type="PIRNR" id="PIRNR001563"/>
    </source>
</evidence>
<dbReference type="Proteomes" id="UP001179121">
    <property type="component" value="Chromosome"/>
</dbReference>
<comment type="pathway">
    <text evidence="2">Cofactor biosynthesis; tetrahydrofolate biosynthesis; 7,8-dihydrofolate from 2-amino-4-hydroxy-6-hydroxymethyl-7,8-dihydropteridine diphosphate and 4-aminobenzoate: step 2/2.</text>
</comment>
<keyword evidence="13" id="KW-0289">Folate biosynthesis</keyword>
<dbReference type="GO" id="GO:0046872">
    <property type="term" value="F:metal ion binding"/>
    <property type="evidence" value="ECO:0007669"/>
    <property type="project" value="UniProtKB-KW"/>
</dbReference>